<evidence type="ECO:0000313" key="3">
    <source>
        <dbReference type="Proteomes" id="UP000566324"/>
    </source>
</evidence>
<feature type="transmembrane region" description="Helical" evidence="1">
    <location>
        <begin position="349"/>
        <end position="372"/>
    </location>
</feature>
<name>A0A7W7B348_9SPHN</name>
<evidence type="ECO:0000256" key="1">
    <source>
        <dbReference type="SAM" id="Phobius"/>
    </source>
</evidence>
<feature type="transmembrane region" description="Helical" evidence="1">
    <location>
        <begin position="36"/>
        <end position="56"/>
    </location>
</feature>
<dbReference type="AlphaFoldDB" id="A0A7W7B348"/>
<feature type="transmembrane region" description="Helical" evidence="1">
    <location>
        <begin position="289"/>
        <end position="311"/>
    </location>
</feature>
<dbReference type="RefSeq" id="WP_184070493.1">
    <property type="nucleotide sequence ID" value="NZ_JACHNZ010000035.1"/>
</dbReference>
<feature type="transmembrane region" description="Helical" evidence="1">
    <location>
        <begin position="6"/>
        <end position="24"/>
    </location>
</feature>
<feature type="transmembrane region" description="Helical" evidence="1">
    <location>
        <begin position="261"/>
        <end position="283"/>
    </location>
</feature>
<keyword evidence="3" id="KW-1185">Reference proteome</keyword>
<reference evidence="2 3" key="1">
    <citation type="submission" date="2020-08" db="EMBL/GenBank/DDBJ databases">
        <title>Genomic Encyclopedia of Type Strains, Phase IV (KMG-IV): sequencing the most valuable type-strain genomes for metagenomic binning, comparative biology and taxonomic classification.</title>
        <authorList>
            <person name="Goeker M."/>
        </authorList>
    </citation>
    <scope>NUCLEOTIDE SEQUENCE [LARGE SCALE GENOMIC DNA]</scope>
    <source>
        <strain evidence="2 3">DSM 17328</strain>
    </source>
</reference>
<feature type="transmembrane region" description="Helical" evidence="1">
    <location>
        <begin position="223"/>
        <end position="249"/>
    </location>
</feature>
<comment type="caution">
    <text evidence="2">The sequence shown here is derived from an EMBL/GenBank/DDBJ whole genome shotgun (WGS) entry which is preliminary data.</text>
</comment>
<gene>
    <name evidence="2" type="ORF">GGQ98_002777</name>
</gene>
<organism evidence="2 3">
    <name type="scientific">Sphingosinicella soli</name>
    <dbReference type="NCBI Taxonomy" id="333708"/>
    <lineage>
        <taxon>Bacteria</taxon>
        <taxon>Pseudomonadati</taxon>
        <taxon>Pseudomonadota</taxon>
        <taxon>Alphaproteobacteria</taxon>
        <taxon>Sphingomonadales</taxon>
        <taxon>Sphingosinicellaceae</taxon>
        <taxon>Sphingosinicella</taxon>
    </lineage>
</organism>
<feature type="transmembrane region" description="Helical" evidence="1">
    <location>
        <begin position="62"/>
        <end position="78"/>
    </location>
</feature>
<feature type="transmembrane region" description="Helical" evidence="1">
    <location>
        <begin position="90"/>
        <end position="111"/>
    </location>
</feature>
<dbReference type="InterPro" id="IPR008537">
    <property type="entry name" value="DUF819"/>
</dbReference>
<proteinExistence type="predicted"/>
<accession>A0A7W7B348</accession>
<keyword evidence="1" id="KW-0472">Membrane</keyword>
<sequence length="373" mass="38496">MIGANDHIILISIIIMLIGFGFLVEKTRIGRFAPGSVLIMVIAIFASNIGITPISAPVYDVVMAQFVPVGIVLLLLNSRLRVIFVEARPVLVSFVVACLATLAGVAVAVAAMDLGAIEASAAGVFAATYIGGAMNFVAVSQSLGFTDPDIYAGALAADTVVGALFFMVLMILAGLLTKRGEEGGTVAVKKPEQASEGLPADRAGRLALAVGTAFLVSWIASELAVWFGIPGFSILFLTIITVAAANIFPDQIARLKGVEEVGIAIMYGFFVVVGFGADFGALSGSALQFLGFAAIIVCTHLVVVLGCAFLFRMPMREMLVASNAAVLGPATAAGMAGAREWSSLVTPGLFAGILGYIVANFIGVGVAMLLGWS</sequence>
<dbReference type="PANTHER" id="PTHR34289">
    <property type="entry name" value="PROTEIN, PUTATIVE (DUF819)-RELATED"/>
    <property type="match status" value="1"/>
</dbReference>
<feature type="transmembrane region" description="Helical" evidence="1">
    <location>
        <begin position="117"/>
        <end position="138"/>
    </location>
</feature>
<feature type="transmembrane region" description="Helical" evidence="1">
    <location>
        <begin position="318"/>
        <end position="337"/>
    </location>
</feature>
<evidence type="ECO:0000313" key="2">
    <source>
        <dbReference type="EMBL" id="MBB4633147.1"/>
    </source>
</evidence>
<dbReference type="Proteomes" id="UP000566324">
    <property type="component" value="Unassembled WGS sequence"/>
</dbReference>
<dbReference type="Pfam" id="PF05684">
    <property type="entry name" value="DUF819"/>
    <property type="match status" value="1"/>
</dbReference>
<protein>
    <submittedName>
        <fullName evidence="2">Putative membrane protein</fullName>
    </submittedName>
</protein>
<dbReference type="PANTHER" id="PTHR34289:SF8">
    <property type="entry name" value="DUF819 DOMAIN-CONTAINING PROTEIN"/>
    <property type="match status" value="1"/>
</dbReference>
<keyword evidence="1" id="KW-1133">Transmembrane helix</keyword>
<keyword evidence="1" id="KW-0812">Transmembrane</keyword>
<dbReference type="EMBL" id="JACHNZ010000035">
    <property type="protein sequence ID" value="MBB4633147.1"/>
    <property type="molecule type" value="Genomic_DNA"/>
</dbReference>
<feature type="transmembrane region" description="Helical" evidence="1">
    <location>
        <begin position="150"/>
        <end position="176"/>
    </location>
</feature>